<dbReference type="InterPro" id="IPR007549">
    <property type="entry name" value="DUF512"/>
</dbReference>
<feature type="domain" description="PDZ" evidence="1">
    <location>
        <begin position="1"/>
        <end position="33"/>
    </location>
</feature>
<dbReference type="InterPro" id="IPR001478">
    <property type="entry name" value="PDZ"/>
</dbReference>
<evidence type="ECO:0000313" key="4">
    <source>
        <dbReference type="Proteomes" id="UP000184089"/>
    </source>
</evidence>
<accession>A0AAQ1RUZ9</accession>
<dbReference type="Pfam" id="PF19238">
    <property type="entry name" value="Radical_SAM_2"/>
    <property type="match status" value="1"/>
</dbReference>
<evidence type="ECO:0000313" key="2">
    <source>
        <dbReference type="EMBL" id="MZL68688.1"/>
    </source>
</evidence>
<sequence>MAVTVTRVIPGSPAEEAGFQAGDRLLKVNGNEIGDVLDYQFYSSETEVELEFESGGELQGVIVEKDEYEDLGLEFETYLMDKQHSCTNNCIFCFVDQMPPGMRETLYFKDDDERLSFLFGNYVTLTNLHQREIDRIKRMHISPVNVSVHTTNPDLRREMMGNRFAGEKLDYLRQLAQAGIRLNCQIVLCPGYNDGAELERTMADLGALWPSVSSVSVVPVGLTKYRQGLCQLTPFTPAGAGAVLDQIHRFTDAFLKEHGTRLIYPGDEFFILAGRPLPDSGYYGDFEQLQNGVGMTALLLEEFESELARLEAPVQTSPCDLITGVCAADYIRGMVDALARRVPGLQARVHVIENEYFGGNVTVAGLVTATDIERQAGGKLLSDRVLVPTCMLRHEQDKFLDDVSREALEARLGAKLTLVENDGYGFIQAVLGGNAQ</sequence>
<reference evidence="3" key="2">
    <citation type="submission" date="2016-11" db="EMBL/GenBank/DDBJ databases">
        <authorList>
            <person name="Varghese N."/>
            <person name="Submissions S."/>
        </authorList>
    </citation>
    <scope>NUCLEOTIDE SEQUENCE</scope>
    <source>
        <strain evidence="3">DSM 4029</strain>
    </source>
</reference>
<organism evidence="3 4">
    <name type="scientific">Bittarella massiliensis</name>
    <name type="common">ex Durand et al. 2017</name>
    <dbReference type="NCBI Taxonomy" id="1720313"/>
    <lineage>
        <taxon>Bacteria</taxon>
        <taxon>Bacillati</taxon>
        <taxon>Bacillota</taxon>
        <taxon>Clostridia</taxon>
        <taxon>Eubacteriales</taxon>
        <taxon>Oscillospiraceae</taxon>
        <taxon>Bittarella (ex Durand et al. 2017)</taxon>
    </lineage>
</organism>
<evidence type="ECO:0000259" key="1">
    <source>
        <dbReference type="PROSITE" id="PS50106"/>
    </source>
</evidence>
<dbReference type="Pfam" id="PF17820">
    <property type="entry name" value="PDZ_6"/>
    <property type="match status" value="1"/>
</dbReference>
<reference evidence="2 5" key="3">
    <citation type="journal article" date="2019" name="Nat. Med.">
        <title>A library of human gut bacterial isolates paired with longitudinal multiomics data enables mechanistic microbiome research.</title>
        <authorList>
            <person name="Poyet M."/>
            <person name="Groussin M."/>
            <person name="Gibbons S.M."/>
            <person name="Avila-Pacheco J."/>
            <person name="Jiang X."/>
            <person name="Kearney S.M."/>
            <person name="Perrotta A.R."/>
            <person name="Berdy B."/>
            <person name="Zhao S."/>
            <person name="Lieberman T.D."/>
            <person name="Swanson P.K."/>
            <person name="Smith M."/>
            <person name="Roesemann S."/>
            <person name="Alexander J.E."/>
            <person name="Rich S.A."/>
            <person name="Livny J."/>
            <person name="Vlamakis H."/>
            <person name="Clish C."/>
            <person name="Bullock K."/>
            <person name="Deik A."/>
            <person name="Scott J."/>
            <person name="Pierce K.A."/>
            <person name="Xavier R.J."/>
            <person name="Alm E.J."/>
        </authorList>
    </citation>
    <scope>NUCLEOTIDE SEQUENCE [LARGE SCALE GENOMIC DNA]</scope>
    <source>
        <strain evidence="2 5">BIOML-A2</strain>
    </source>
</reference>
<dbReference type="Gene3D" id="3.20.20.70">
    <property type="entry name" value="Aldolase class I"/>
    <property type="match status" value="1"/>
</dbReference>
<dbReference type="Proteomes" id="UP000184089">
    <property type="component" value="Unassembled WGS sequence"/>
</dbReference>
<dbReference type="InterPro" id="IPR013785">
    <property type="entry name" value="Aldolase_TIM"/>
</dbReference>
<dbReference type="CDD" id="cd01335">
    <property type="entry name" value="Radical_SAM"/>
    <property type="match status" value="1"/>
</dbReference>
<dbReference type="EMBL" id="WWVX01000001">
    <property type="protein sequence ID" value="MZL68688.1"/>
    <property type="molecule type" value="Genomic_DNA"/>
</dbReference>
<dbReference type="Proteomes" id="UP000474718">
    <property type="component" value="Unassembled WGS sequence"/>
</dbReference>
<dbReference type="Gene3D" id="2.30.42.10">
    <property type="match status" value="1"/>
</dbReference>
<dbReference type="InterPro" id="IPR036034">
    <property type="entry name" value="PDZ_sf"/>
</dbReference>
<gene>
    <name evidence="2" type="ORF">GT747_02720</name>
    <name evidence="3" type="ORF">SAMN05444424_0346</name>
</gene>
<name>A0AAQ1RUZ9_9FIRM</name>
<dbReference type="InterPro" id="IPR058240">
    <property type="entry name" value="rSAM_sf"/>
</dbReference>
<dbReference type="SUPFAM" id="SSF102114">
    <property type="entry name" value="Radical SAM enzymes"/>
    <property type="match status" value="1"/>
</dbReference>
<dbReference type="InterPro" id="IPR041489">
    <property type="entry name" value="PDZ_6"/>
</dbReference>
<proteinExistence type="predicted"/>
<dbReference type="InterPro" id="IPR045375">
    <property type="entry name" value="Put_radical_SAM-like_N"/>
</dbReference>
<evidence type="ECO:0000313" key="5">
    <source>
        <dbReference type="Proteomes" id="UP000474718"/>
    </source>
</evidence>
<reference evidence="4" key="1">
    <citation type="submission" date="2016-11" db="EMBL/GenBank/DDBJ databases">
        <authorList>
            <person name="Jaros S."/>
            <person name="Januszkiewicz K."/>
            <person name="Wedrychowicz H."/>
        </authorList>
    </citation>
    <scope>NUCLEOTIDE SEQUENCE [LARGE SCALE GENOMIC DNA]</scope>
    <source>
        <strain evidence="4">DSM 4029</strain>
    </source>
</reference>
<dbReference type="AlphaFoldDB" id="A0AAQ1RUZ9"/>
<protein>
    <submittedName>
        <fullName evidence="2">DUF512 domain-containing protein</fullName>
    </submittedName>
    <submittedName>
        <fullName evidence="3">Radical SAM enzyme, TIGR03279 family</fullName>
    </submittedName>
</protein>
<evidence type="ECO:0000313" key="3">
    <source>
        <dbReference type="EMBL" id="SHF68957.1"/>
    </source>
</evidence>
<comment type="caution">
    <text evidence="3">The sequence shown here is derived from an EMBL/GenBank/DDBJ whole genome shotgun (WGS) entry which is preliminary data.</text>
</comment>
<keyword evidence="5" id="KW-1185">Reference proteome</keyword>
<dbReference type="Pfam" id="PF04459">
    <property type="entry name" value="DUF512"/>
    <property type="match status" value="1"/>
</dbReference>
<dbReference type="SUPFAM" id="SSF50156">
    <property type="entry name" value="PDZ domain-like"/>
    <property type="match status" value="1"/>
</dbReference>
<dbReference type="PROSITE" id="PS50106">
    <property type="entry name" value="PDZ"/>
    <property type="match status" value="1"/>
</dbReference>
<dbReference type="EMBL" id="FQVY01000001">
    <property type="protein sequence ID" value="SHF68957.1"/>
    <property type="molecule type" value="Genomic_DNA"/>
</dbReference>